<dbReference type="Pfam" id="PF04199">
    <property type="entry name" value="Cyclase"/>
    <property type="match status" value="1"/>
</dbReference>
<dbReference type="EMBL" id="CADCUT010000130">
    <property type="protein sequence ID" value="CAA9414320.1"/>
    <property type="molecule type" value="Genomic_DNA"/>
</dbReference>
<sequence>MTPASPFDGFDWIDLSHTLEEGIPAWPTHARFSSTVYESQALGDVATHRGLTLGEHTGTHMDAPLHFVPEGPAHYGTDRIPLKRLAGRAATIEATDLGAGDLLGADRIRAWEWEHGPIEPGDRVLFRYGWDERWATGPEGRRFLEGWPGLSGEGAEFLVERGAALVGCDTLAVDAAGSEENPAHHALLGNEVYIVENLNNLGVLPPFCVFLALPLKIGGGSGSPVRAVALVPR</sequence>
<dbReference type="GO" id="GO:0019441">
    <property type="term" value="P:L-tryptophan catabolic process to kynurenine"/>
    <property type="evidence" value="ECO:0007669"/>
    <property type="project" value="InterPro"/>
</dbReference>
<dbReference type="AlphaFoldDB" id="A0A6J4PJ73"/>
<dbReference type="PANTHER" id="PTHR31118:SF12">
    <property type="entry name" value="CYCLASE-LIKE PROTEIN 2"/>
    <property type="match status" value="1"/>
</dbReference>
<evidence type="ECO:0000313" key="1">
    <source>
        <dbReference type="EMBL" id="CAA9414320.1"/>
    </source>
</evidence>
<organism evidence="1">
    <name type="scientific">uncultured Rubrobacteraceae bacterium</name>
    <dbReference type="NCBI Taxonomy" id="349277"/>
    <lineage>
        <taxon>Bacteria</taxon>
        <taxon>Bacillati</taxon>
        <taxon>Actinomycetota</taxon>
        <taxon>Rubrobacteria</taxon>
        <taxon>Rubrobacterales</taxon>
        <taxon>Rubrobacteraceae</taxon>
        <taxon>environmental samples</taxon>
    </lineage>
</organism>
<dbReference type="Gene3D" id="3.50.30.50">
    <property type="entry name" value="Putative cyclase"/>
    <property type="match status" value="1"/>
</dbReference>
<name>A0A6J4PJ73_9ACTN</name>
<protein>
    <submittedName>
        <fullName evidence="1">Metal-dependent hydrolase</fullName>
    </submittedName>
</protein>
<reference evidence="1" key="1">
    <citation type="submission" date="2020-02" db="EMBL/GenBank/DDBJ databases">
        <authorList>
            <person name="Meier V. D."/>
        </authorList>
    </citation>
    <scope>NUCLEOTIDE SEQUENCE</scope>
    <source>
        <strain evidence="1">AVDCRST_MAG03</strain>
    </source>
</reference>
<dbReference type="InterPro" id="IPR007325">
    <property type="entry name" value="KFase/CYL"/>
</dbReference>
<dbReference type="GO" id="GO:0004061">
    <property type="term" value="F:arylformamidase activity"/>
    <property type="evidence" value="ECO:0007669"/>
    <property type="project" value="InterPro"/>
</dbReference>
<proteinExistence type="predicted"/>
<dbReference type="SUPFAM" id="SSF102198">
    <property type="entry name" value="Putative cyclase"/>
    <property type="match status" value="1"/>
</dbReference>
<dbReference type="InterPro" id="IPR037175">
    <property type="entry name" value="KFase_sf"/>
</dbReference>
<keyword evidence="1" id="KW-0378">Hydrolase</keyword>
<accession>A0A6J4PJ73</accession>
<dbReference type="PANTHER" id="PTHR31118">
    <property type="entry name" value="CYCLASE-LIKE PROTEIN 2"/>
    <property type="match status" value="1"/>
</dbReference>
<gene>
    <name evidence="1" type="ORF">AVDCRST_MAG03-2088</name>
</gene>